<dbReference type="InterPro" id="IPR006311">
    <property type="entry name" value="TAT_signal"/>
</dbReference>
<dbReference type="InterPro" id="IPR008972">
    <property type="entry name" value="Cupredoxin"/>
</dbReference>
<evidence type="ECO:0000313" key="8">
    <source>
        <dbReference type="EMBL" id="RYC03810.1"/>
    </source>
</evidence>
<feature type="chain" id="PRO_5020894383" evidence="4">
    <location>
        <begin position="24"/>
        <end position="487"/>
    </location>
</feature>
<keyword evidence="9" id="KW-1185">Reference proteome</keyword>
<dbReference type="RefSeq" id="WP_129428949.1">
    <property type="nucleotide sequence ID" value="NZ_SDWV01000034.1"/>
</dbReference>
<comment type="caution">
    <text evidence="8">The sequence shown here is derived from an EMBL/GenBank/DDBJ whole genome shotgun (WGS) entry which is preliminary data.</text>
</comment>
<dbReference type="CDD" id="cd13861">
    <property type="entry name" value="CuRO_1_CumA_like"/>
    <property type="match status" value="1"/>
</dbReference>
<sequence>MQEISRRGLLLGGLAVVGTGALAACSNAPGTTRTNFAAPARLRPLAGQRVVQHQLTAKATSLDLGGTTVDTWAFGDTAPGPLIRATAGDLLRIRVDNQLPTDTSVHWHGIALRNIADGVPGLTQDPIAAGSSYLYEFTAPDPGTYFYHPHVGVQLDRGLYAPLVIDDPHEPGNYDLEWVVVLDDWIDGTGRTPDDVLADLTAASGDSSDSMGGMDMGHMSMGGNPPFGDAGDVTYPHYLINGRVPTAPDTLCAKPGQRVRLRIINSGSDTIFTVALGGHRLTVTHTDGFPVQPHETGALYIGMGERYDATVTLGDGVFPLVAVPYGKEGQAMALLRTSSGAAPAATVHPAELDGPILEGAELLPAEASRLSSREPDSNQMVHLSGQMMPYRWAINGAPYGKNDPLLVNGGDRVRLQMMNMTQMTHPMHIHGHTFALPSGLRKDTVLVKPMSALAVDLQADNPGNWMTHCHNIYHAEAGMMISLNYRS</sequence>
<proteinExistence type="predicted"/>
<evidence type="ECO:0000256" key="4">
    <source>
        <dbReference type="SAM" id="SignalP"/>
    </source>
</evidence>
<dbReference type="SUPFAM" id="SSF49503">
    <property type="entry name" value="Cupredoxins"/>
    <property type="match status" value="3"/>
</dbReference>
<dbReference type="PROSITE" id="PS51318">
    <property type="entry name" value="TAT"/>
    <property type="match status" value="1"/>
</dbReference>
<dbReference type="InterPro" id="IPR045087">
    <property type="entry name" value="Cu-oxidase_fam"/>
</dbReference>
<dbReference type="AlphaFoldDB" id="A0A4Q2SIG8"/>
<dbReference type="PANTHER" id="PTHR11709:SF394">
    <property type="entry name" value="FI03373P-RELATED"/>
    <property type="match status" value="1"/>
</dbReference>
<dbReference type="Pfam" id="PF07731">
    <property type="entry name" value="Cu-oxidase_2"/>
    <property type="match status" value="1"/>
</dbReference>
<dbReference type="InterPro" id="IPR011707">
    <property type="entry name" value="Cu-oxidase-like_N"/>
</dbReference>
<dbReference type="Proteomes" id="UP000291101">
    <property type="component" value="Unassembled WGS sequence"/>
</dbReference>
<gene>
    <name evidence="8" type="ORF">EUA94_21415</name>
</gene>
<dbReference type="InterPro" id="IPR034279">
    <property type="entry name" value="CuRO_3_CopA"/>
</dbReference>
<evidence type="ECO:0000259" key="7">
    <source>
        <dbReference type="Pfam" id="PF07732"/>
    </source>
</evidence>
<keyword evidence="2" id="KW-0560">Oxidoreductase</keyword>
<keyword evidence="4" id="KW-0732">Signal</keyword>
<dbReference type="OrthoDB" id="345021at2"/>
<evidence type="ECO:0000256" key="3">
    <source>
        <dbReference type="ARBA" id="ARBA00023008"/>
    </source>
</evidence>
<dbReference type="InterPro" id="IPR011706">
    <property type="entry name" value="Cu-oxidase_C"/>
</dbReference>
<dbReference type="GO" id="GO:0005507">
    <property type="term" value="F:copper ion binding"/>
    <property type="evidence" value="ECO:0007669"/>
    <property type="project" value="InterPro"/>
</dbReference>
<accession>A0A4Q2SIG8</accession>
<dbReference type="CDD" id="cd13870">
    <property type="entry name" value="CuRO_2_CopA_like_1"/>
    <property type="match status" value="1"/>
</dbReference>
<keyword evidence="1" id="KW-0479">Metal-binding</keyword>
<evidence type="ECO:0000256" key="1">
    <source>
        <dbReference type="ARBA" id="ARBA00022723"/>
    </source>
</evidence>
<feature type="domain" description="Plastocyanin-like" evidence="7">
    <location>
        <begin position="63"/>
        <end position="169"/>
    </location>
</feature>
<dbReference type="Gene3D" id="2.60.40.420">
    <property type="entry name" value="Cupredoxins - blue copper proteins"/>
    <property type="match status" value="3"/>
</dbReference>
<dbReference type="InterPro" id="IPR001117">
    <property type="entry name" value="Cu-oxidase_2nd"/>
</dbReference>
<dbReference type="Pfam" id="PF07732">
    <property type="entry name" value="Cu-oxidase_3"/>
    <property type="match status" value="1"/>
</dbReference>
<dbReference type="PANTHER" id="PTHR11709">
    <property type="entry name" value="MULTI-COPPER OXIDASE"/>
    <property type="match status" value="1"/>
</dbReference>
<dbReference type="InterPro" id="IPR002355">
    <property type="entry name" value="Cu_oxidase_Cu_BS"/>
</dbReference>
<feature type="domain" description="Plastocyanin-like" evidence="6">
    <location>
        <begin position="375"/>
        <end position="484"/>
    </location>
</feature>
<organism evidence="8 9">
    <name type="scientific">Nocardioides zhouii</name>
    <dbReference type="NCBI Taxonomy" id="1168729"/>
    <lineage>
        <taxon>Bacteria</taxon>
        <taxon>Bacillati</taxon>
        <taxon>Actinomycetota</taxon>
        <taxon>Actinomycetes</taxon>
        <taxon>Propionibacteriales</taxon>
        <taxon>Nocardioidaceae</taxon>
        <taxon>Nocardioides</taxon>
    </lineage>
</organism>
<evidence type="ECO:0000313" key="9">
    <source>
        <dbReference type="Proteomes" id="UP000291101"/>
    </source>
</evidence>
<dbReference type="PROSITE" id="PS51257">
    <property type="entry name" value="PROKAR_LIPOPROTEIN"/>
    <property type="match status" value="1"/>
</dbReference>
<reference evidence="8 9" key="1">
    <citation type="submission" date="2019-01" db="EMBL/GenBank/DDBJ databases">
        <title>Novel species of Nocardioides.</title>
        <authorList>
            <person name="Liu Q."/>
            <person name="X Y.-H."/>
        </authorList>
    </citation>
    <scope>NUCLEOTIDE SEQUENCE [LARGE SCALE GENOMIC DNA]</scope>
    <source>
        <strain evidence="8 9">HLT2-9</strain>
    </source>
</reference>
<dbReference type="PROSITE" id="PS00080">
    <property type="entry name" value="MULTICOPPER_OXIDASE2"/>
    <property type="match status" value="1"/>
</dbReference>
<evidence type="ECO:0000259" key="6">
    <source>
        <dbReference type="Pfam" id="PF07731"/>
    </source>
</evidence>
<keyword evidence="3" id="KW-0186">Copper</keyword>
<dbReference type="GO" id="GO:0016491">
    <property type="term" value="F:oxidoreductase activity"/>
    <property type="evidence" value="ECO:0007669"/>
    <property type="project" value="UniProtKB-KW"/>
</dbReference>
<evidence type="ECO:0000259" key="5">
    <source>
        <dbReference type="Pfam" id="PF00394"/>
    </source>
</evidence>
<dbReference type="EMBL" id="SDWV01000034">
    <property type="protein sequence ID" value="RYC03810.1"/>
    <property type="molecule type" value="Genomic_DNA"/>
</dbReference>
<dbReference type="Pfam" id="PF00394">
    <property type="entry name" value="Cu-oxidase"/>
    <property type="match status" value="1"/>
</dbReference>
<dbReference type="CDD" id="cd13896">
    <property type="entry name" value="CuRO_3_CopA"/>
    <property type="match status" value="1"/>
</dbReference>
<feature type="domain" description="Plastocyanin-like" evidence="5">
    <location>
        <begin position="236"/>
        <end position="337"/>
    </location>
</feature>
<evidence type="ECO:0000256" key="2">
    <source>
        <dbReference type="ARBA" id="ARBA00023002"/>
    </source>
</evidence>
<feature type="signal peptide" evidence="4">
    <location>
        <begin position="1"/>
        <end position="23"/>
    </location>
</feature>
<name>A0A4Q2SIG8_9ACTN</name>
<protein>
    <submittedName>
        <fullName evidence="8">Multicopper oxidase family protein</fullName>
    </submittedName>
</protein>